<reference evidence="2 3" key="1">
    <citation type="journal article" date="2020" name="Nature">
        <title>Six reference-quality genomes reveal evolution of bat adaptations.</title>
        <authorList>
            <person name="Jebb D."/>
            <person name="Huang Z."/>
            <person name="Pippel M."/>
            <person name="Hughes G.M."/>
            <person name="Lavrichenko K."/>
            <person name="Devanna P."/>
            <person name="Winkler S."/>
            <person name="Jermiin L.S."/>
            <person name="Skirmuntt E.C."/>
            <person name="Katzourakis A."/>
            <person name="Burkitt-Gray L."/>
            <person name="Ray D.A."/>
            <person name="Sullivan K.A.M."/>
            <person name="Roscito J.G."/>
            <person name="Kirilenko B.M."/>
            <person name="Davalos L.M."/>
            <person name="Corthals A.P."/>
            <person name="Power M.L."/>
            <person name="Jones G."/>
            <person name="Ransome R.D."/>
            <person name="Dechmann D.K.N."/>
            <person name="Locatelli A.G."/>
            <person name="Puechmaille S.J."/>
            <person name="Fedrigo O."/>
            <person name="Jarvis E.D."/>
            <person name="Hiller M."/>
            <person name="Vernes S.C."/>
            <person name="Myers E.W."/>
            <person name="Teeling E.C."/>
        </authorList>
    </citation>
    <scope>NUCLEOTIDE SEQUENCE [LARGE SCALE GENOMIC DNA]</scope>
    <source>
        <strain evidence="2">MRouAeg1</strain>
        <tissue evidence="2">Muscle</tissue>
    </source>
</reference>
<feature type="compositionally biased region" description="Basic and acidic residues" evidence="1">
    <location>
        <begin position="26"/>
        <end position="42"/>
    </location>
</feature>
<dbReference type="Proteomes" id="UP000593571">
    <property type="component" value="Unassembled WGS sequence"/>
</dbReference>
<keyword evidence="3" id="KW-1185">Reference proteome</keyword>
<evidence type="ECO:0000256" key="1">
    <source>
        <dbReference type="SAM" id="MobiDB-lite"/>
    </source>
</evidence>
<evidence type="ECO:0000313" key="3">
    <source>
        <dbReference type="Proteomes" id="UP000593571"/>
    </source>
</evidence>
<evidence type="ECO:0000313" key="2">
    <source>
        <dbReference type="EMBL" id="KAF6441292.1"/>
    </source>
</evidence>
<organism evidence="2 3">
    <name type="scientific">Rousettus aegyptiacus</name>
    <name type="common">Egyptian fruit bat</name>
    <name type="synonym">Pteropus aegyptiacus</name>
    <dbReference type="NCBI Taxonomy" id="9407"/>
    <lineage>
        <taxon>Eukaryota</taxon>
        <taxon>Metazoa</taxon>
        <taxon>Chordata</taxon>
        <taxon>Craniata</taxon>
        <taxon>Vertebrata</taxon>
        <taxon>Euteleostomi</taxon>
        <taxon>Mammalia</taxon>
        <taxon>Eutheria</taxon>
        <taxon>Laurasiatheria</taxon>
        <taxon>Chiroptera</taxon>
        <taxon>Yinpterochiroptera</taxon>
        <taxon>Pteropodoidea</taxon>
        <taxon>Pteropodidae</taxon>
        <taxon>Rousettinae</taxon>
        <taxon>Rousettus</taxon>
    </lineage>
</organism>
<gene>
    <name evidence="2" type="ORF">HJG63_012432</name>
</gene>
<dbReference type="EMBL" id="JACASE010000008">
    <property type="protein sequence ID" value="KAF6441292.1"/>
    <property type="molecule type" value="Genomic_DNA"/>
</dbReference>
<proteinExistence type="predicted"/>
<sequence length="175" mass="18133">MRKRWPADGRPLCRGRQRSGRPGCSRADDEHPARETRSRVPSEELASSLLASSPEVGPWLTPGLPVPGTCSSTPSAGGLGCRRAGRGALSVNLYTPGPGPSGPGTQATLRSHRVGPVLSAEGFTRTQPLQGLDGRWDKGGLPCPPTGRRGPGSGGGAARSRSRDSLGRGRGRHCG</sequence>
<accession>A0A7J8F225</accession>
<dbReference type="AlphaFoldDB" id="A0A7J8F225"/>
<feature type="region of interest" description="Disordered" evidence="1">
    <location>
        <begin position="123"/>
        <end position="175"/>
    </location>
</feature>
<protein>
    <submittedName>
        <fullName evidence="2">Uncharacterized protein</fullName>
    </submittedName>
</protein>
<comment type="caution">
    <text evidence="2">The sequence shown here is derived from an EMBL/GenBank/DDBJ whole genome shotgun (WGS) entry which is preliminary data.</text>
</comment>
<feature type="region of interest" description="Disordered" evidence="1">
    <location>
        <begin position="1"/>
        <end position="83"/>
    </location>
</feature>
<feature type="compositionally biased region" description="Low complexity" evidence="1">
    <location>
        <begin position="43"/>
        <end position="55"/>
    </location>
</feature>
<name>A0A7J8F225_ROUAE</name>